<proteinExistence type="predicted"/>
<dbReference type="AlphaFoldDB" id="A0AAV6TXL1"/>
<dbReference type="Proteomes" id="UP000827092">
    <property type="component" value="Unassembled WGS sequence"/>
</dbReference>
<organism evidence="1 2">
    <name type="scientific">Oedothorax gibbosus</name>
    <dbReference type="NCBI Taxonomy" id="931172"/>
    <lineage>
        <taxon>Eukaryota</taxon>
        <taxon>Metazoa</taxon>
        <taxon>Ecdysozoa</taxon>
        <taxon>Arthropoda</taxon>
        <taxon>Chelicerata</taxon>
        <taxon>Arachnida</taxon>
        <taxon>Araneae</taxon>
        <taxon>Araneomorphae</taxon>
        <taxon>Entelegynae</taxon>
        <taxon>Araneoidea</taxon>
        <taxon>Linyphiidae</taxon>
        <taxon>Erigoninae</taxon>
        <taxon>Oedothorax</taxon>
    </lineage>
</organism>
<protein>
    <recommendedName>
        <fullName evidence="3">Nucleocapsid protein</fullName>
    </recommendedName>
</protein>
<gene>
    <name evidence="1" type="ORF">JTE90_025522</name>
</gene>
<name>A0AAV6TXL1_9ARAC</name>
<dbReference type="EMBL" id="JAFNEN010000918">
    <property type="protein sequence ID" value="KAG8176064.1"/>
    <property type="molecule type" value="Genomic_DNA"/>
</dbReference>
<evidence type="ECO:0000313" key="2">
    <source>
        <dbReference type="Proteomes" id="UP000827092"/>
    </source>
</evidence>
<evidence type="ECO:0008006" key="3">
    <source>
        <dbReference type="Google" id="ProtNLM"/>
    </source>
</evidence>
<reference evidence="1 2" key="1">
    <citation type="journal article" date="2022" name="Nat. Ecol. Evol.">
        <title>A masculinizing supergene underlies an exaggerated male reproductive morph in a spider.</title>
        <authorList>
            <person name="Hendrickx F."/>
            <person name="De Corte Z."/>
            <person name="Sonet G."/>
            <person name="Van Belleghem S.M."/>
            <person name="Kostlbacher S."/>
            <person name="Vangestel C."/>
        </authorList>
    </citation>
    <scope>NUCLEOTIDE SEQUENCE [LARGE SCALE GENOMIC DNA]</scope>
    <source>
        <strain evidence="1">W744_W776</strain>
    </source>
</reference>
<evidence type="ECO:0000313" key="1">
    <source>
        <dbReference type="EMBL" id="KAG8176064.1"/>
    </source>
</evidence>
<accession>A0AAV6TXL1</accession>
<sequence length="507" mass="56734">MDGFPRLETLADLDAQFENLSRGLGMNTTTCNIPTLFEGITVPPGIIVQMQDRNKSKEERASIASEWASKYLMYAAPRKVALWCVNSFFLERGMNEIFNARYNPVVQMCINNTASESATNAQITTYGNLSRQFRQNLGDAVFPIVEFAHGDQNIQARVRINTALAARMLDMLTAMITKRNARLGGATPQQGQGCAHYDSYVDYLIDGDLPALLPTSRRNLTGTGIKDDSIVEEVPRDGQAPKNGRLLLTTALMEYVRRNNTLPEGIRERAEADIILALREYDANENQGTGRSQQAANIDIVFNFFLFCRAANIWRENDGQANWRRLKKLNIMLYALGQKMQGQQKVTELINRTGGGIEGLITIFNNTRSIYKPPFCLSAHRVYDMVAVFGGIKFNDVPRSFIKCGVSLRYIIHMRLKSATAMELVTTYWTLINAINETLPVAEQNDINEAEHLFHQLLLQKNSAFSNTTNKAGNVFGITLVPDSREQVVANQRTLNEFLAIAGLVAE</sequence>
<keyword evidence="2" id="KW-1185">Reference proteome</keyword>
<comment type="caution">
    <text evidence="1">The sequence shown here is derived from an EMBL/GenBank/DDBJ whole genome shotgun (WGS) entry which is preliminary data.</text>
</comment>